<dbReference type="EC" id="3.2.1.14" evidence="4"/>
<dbReference type="GO" id="GO:0000272">
    <property type="term" value="P:polysaccharide catabolic process"/>
    <property type="evidence" value="ECO:0007669"/>
    <property type="project" value="UniProtKB-KW"/>
</dbReference>
<comment type="subunit">
    <text evidence="14">Interacts with EGFR.</text>
</comment>
<dbReference type="FunFam" id="3.10.50.10:FF:000001">
    <property type="entry name" value="Chitinase 3-like 1"/>
    <property type="match status" value="1"/>
</dbReference>
<organism evidence="19 20">
    <name type="scientific">Clupea harengus</name>
    <name type="common">Atlantic herring</name>
    <dbReference type="NCBI Taxonomy" id="7950"/>
    <lineage>
        <taxon>Eukaryota</taxon>
        <taxon>Metazoa</taxon>
        <taxon>Chordata</taxon>
        <taxon>Craniata</taxon>
        <taxon>Vertebrata</taxon>
        <taxon>Euteleostomi</taxon>
        <taxon>Actinopterygii</taxon>
        <taxon>Neopterygii</taxon>
        <taxon>Teleostei</taxon>
        <taxon>Clupei</taxon>
        <taxon>Clupeiformes</taxon>
        <taxon>Clupeoidei</taxon>
        <taxon>Clupeidae</taxon>
        <taxon>Clupea</taxon>
    </lineage>
</organism>
<keyword evidence="12" id="KW-0326">Glycosidase</keyword>
<evidence type="ECO:0000256" key="2">
    <source>
        <dbReference type="ARBA" id="ARBA00004496"/>
    </source>
</evidence>
<protein>
    <recommendedName>
        <fullName evidence="15">Acidic mammalian chitinase</fullName>
        <ecNumber evidence="4">3.2.1.14</ecNumber>
    </recommendedName>
</protein>
<dbReference type="OrthoDB" id="76388at2759"/>
<dbReference type="InterPro" id="IPR029070">
    <property type="entry name" value="Chitinase_insertion_sf"/>
</dbReference>
<comment type="similarity">
    <text evidence="3">Belongs to the glycosyl hydrolase 18 family. Chitinase class II subfamily.</text>
</comment>
<keyword evidence="13" id="KW-0624">Polysaccharide degradation</keyword>
<dbReference type="FunFam" id="3.20.20.80:FF:000007">
    <property type="entry name" value="Acidic mammalian chitinase"/>
    <property type="match status" value="1"/>
</dbReference>
<dbReference type="GO" id="GO:0008843">
    <property type="term" value="F:endochitinase activity"/>
    <property type="evidence" value="ECO:0007669"/>
    <property type="project" value="UniProtKB-EC"/>
</dbReference>
<dbReference type="InterPro" id="IPR011583">
    <property type="entry name" value="Chitinase_II/V-like_cat"/>
</dbReference>
<keyword evidence="7" id="KW-0732">Signal</keyword>
<dbReference type="Pfam" id="PF01607">
    <property type="entry name" value="CBM_14"/>
    <property type="match status" value="1"/>
</dbReference>
<evidence type="ECO:0000256" key="4">
    <source>
        <dbReference type="ARBA" id="ARBA00012729"/>
    </source>
</evidence>
<keyword evidence="6" id="KW-0147">Chitin-binding</keyword>
<dbReference type="Gene3D" id="2.170.140.10">
    <property type="entry name" value="Chitin binding domain"/>
    <property type="match status" value="1"/>
</dbReference>
<dbReference type="SUPFAM" id="SSF51445">
    <property type="entry name" value="(Trans)glycosidases"/>
    <property type="match status" value="1"/>
</dbReference>
<keyword evidence="10" id="KW-0146">Chitin degradation</keyword>
<keyword evidence="11" id="KW-1015">Disulfide bond</keyword>
<proteinExistence type="inferred from homology"/>
<dbReference type="KEGG" id="char:105906790"/>
<keyword evidence="8" id="KW-0378">Hydrolase</keyword>
<gene>
    <name evidence="20" type="primary">LOC105906790</name>
</gene>
<evidence type="ECO:0000259" key="17">
    <source>
        <dbReference type="PROSITE" id="PS50940"/>
    </source>
</evidence>
<dbReference type="InterPro" id="IPR001223">
    <property type="entry name" value="Glyco_hydro18_cat"/>
</dbReference>
<comment type="subcellular location">
    <subcellularLocation>
        <location evidence="2">Cytoplasm</location>
    </subcellularLocation>
</comment>
<dbReference type="SMART" id="SM00494">
    <property type="entry name" value="ChtBD2"/>
    <property type="match status" value="1"/>
</dbReference>
<evidence type="ECO:0000256" key="8">
    <source>
        <dbReference type="ARBA" id="ARBA00022801"/>
    </source>
</evidence>
<evidence type="ECO:0000256" key="15">
    <source>
        <dbReference type="ARBA" id="ARBA00072739"/>
    </source>
</evidence>
<dbReference type="InterPro" id="IPR036508">
    <property type="entry name" value="Chitin-bd_dom_sf"/>
</dbReference>
<evidence type="ECO:0000256" key="16">
    <source>
        <dbReference type="SAM" id="MobiDB-lite"/>
    </source>
</evidence>
<dbReference type="RefSeq" id="XP_031421994.1">
    <property type="nucleotide sequence ID" value="XM_031566134.2"/>
</dbReference>
<evidence type="ECO:0000256" key="5">
    <source>
        <dbReference type="ARBA" id="ARBA00022490"/>
    </source>
</evidence>
<feature type="domain" description="GH18" evidence="18">
    <location>
        <begin position="1"/>
        <end position="348"/>
    </location>
</feature>
<evidence type="ECO:0000256" key="3">
    <source>
        <dbReference type="ARBA" id="ARBA00009121"/>
    </source>
</evidence>
<evidence type="ECO:0000256" key="7">
    <source>
        <dbReference type="ARBA" id="ARBA00022729"/>
    </source>
</evidence>
<dbReference type="InterPro" id="IPR050314">
    <property type="entry name" value="Glycosyl_Hydrlase_18"/>
</dbReference>
<feature type="domain" description="Chitin-binding type-2" evidence="17">
    <location>
        <begin position="431"/>
        <end position="480"/>
    </location>
</feature>
<dbReference type="InterPro" id="IPR002557">
    <property type="entry name" value="Chitin-bd_dom"/>
</dbReference>
<dbReference type="FunFam" id="2.170.140.10:FF:000001">
    <property type="entry name" value="Acidic mammalian chitinase"/>
    <property type="match status" value="1"/>
</dbReference>
<dbReference type="GO" id="GO:0006032">
    <property type="term" value="P:chitin catabolic process"/>
    <property type="evidence" value="ECO:0007669"/>
    <property type="project" value="UniProtKB-KW"/>
</dbReference>
<dbReference type="CDD" id="cd02872">
    <property type="entry name" value="GH18_chitolectin_chitotriosidase"/>
    <property type="match status" value="1"/>
</dbReference>
<evidence type="ECO:0000256" key="13">
    <source>
        <dbReference type="ARBA" id="ARBA00023326"/>
    </source>
</evidence>
<evidence type="ECO:0000256" key="11">
    <source>
        <dbReference type="ARBA" id="ARBA00023157"/>
    </source>
</evidence>
<evidence type="ECO:0000256" key="6">
    <source>
        <dbReference type="ARBA" id="ARBA00022669"/>
    </source>
</evidence>
<dbReference type="SUPFAM" id="SSF54556">
    <property type="entry name" value="Chitinase insertion domain"/>
    <property type="match status" value="1"/>
</dbReference>
<dbReference type="InterPro" id="IPR017853">
    <property type="entry name" value="GH"/>
</dbReference>
<dbReference type="Pfam" id="PF00704">
    <property type="entry name" value="Glyco_hydro_18"/>
    <property type="match status" value="1"/>
</dbReference>
<dbReference type="SMART" id="SM00636">
    <property type="entry name" value="Glyco_18"/>
    <property type="match status" value="1"/>
</dbReference>
<reference evidence="20" key="1">
    <citation type="submission" date="2025-08" db="UniProtKB">
        <authorList>
            <consortium name="RefSeq"/>
        </authorList>
    </citation>
    <scope>IDENTIFICATION</scope>
</reference>
<keyword evidence="9" id="KW-0391">Immunity</keyword>
<dbReference type="GO" id="GO:0002376">
    <property type="term" value="P:immune system process"/>
    <property type="evidence" value="ECO:0007669"/>
    <property type="project" value="UniProtKB-KW"/>
</dbReference>
<feature type="compositionally biased region" description="Gly residues" evidence="16">
    <location>
        <begin position="367"/>
        <end position="404"/>
    </location>
</feature>
<dbReference type="AlphaFoldDB" id="A0A6P8F9N5"/>
<dbReference type="Proteomes" id="UP000515152">
    <property type="component" value="Chromosome 4"/>
</dbReference>
<evidence type="ECO:0000313" key="19">
    <source>
        <dbReference type="Proteomes" id="UP000515152"/>
    </source>
</evidence>
<dbReference type="SUPFAM" id="SSF57625">
    <property type="entry name" value="Invertebrate chitin-binding proteins"/>
    <property type="match status" value="1"/>
</dbReference>
<name>A0A6P8F9N5_CLUHA</name>
<keyword evidence="19" id="KW-1185">Reference proteome</keyword>
<dbReference type="PROSITE" id="PS50940">
    <property type="entry name" value="CHIT_BIND_II"/>
    <property type="match status" value="1"/>
</dbReference>
<dbReference type="PANTHER" id="PTHR11177:SF405">
    <property type="entry name" value="CHITINASE"/>
    <property type="match status" value="1"/>
</dbReference>
<feature type="region of interest" description="Disordered" evidence="16">
    <location>
        <begin position="363"/>
        <end position="424"/>
    </location>
</feature>
<dbReference type="PANTHER" id="PTHR11177">
    <property type="entry name" value="CHITINASE"/>
    <property type="match status" value="1"/>
</dbReference>
<evidence type="ECO:0000256" key="12">
    <source>
        <dbReference type="ARBA" id="ARBA00023295"/>
    </source>
</evidence>
<dbReference type="Gene3D" id="3.10.50.10">
    <property type="match status" value="1"/>
</dbReference>
<sequence length="480" mass="50996">MPHDIDPCLCTHLLYAFATMKNNKLATYEWNDVYLYSEFSKLKNQNGNLKTLLSVGGWNFGSAGFSAMVASPTNRQTFISSVVVFLRKYEFDGLDIDWEYPANRGSPPQDQQLYSVLVQEMRAAFEKEAKESNRARLLLSAALSAGRDTIESAYQIPQVGEALDMLNIMTYDFHGSWDPMTGECSPLYKSPEDQGGFVDFNVANAMNYWKTNGAPAEKLLVGFPTYGNTFTLKDPSNHGIGAPIAGAGTPGKYTQEAGELAYFEICGFLEGATQVWNTAQDVPYAYKGNQWVGYDNIKSFGIKVDWLKKMNYGGAMVWTIDMDDYMGTFCNQGKYPLINVLHKAFGLDKQACTPSATVEPPIPGVTAAGGGGGGGSSSSGGSSSGGSSSGGSSSGGSSSGGSSSGGSSHSPSGGGGSSSGGSSSGNSGMNSGFCAGKTNGFYPNPKNRSQFYQCTAGRTYFQHCTSGLVFDTSCSCCNWA</sequence>
<dbReference type="PROSITE" id="PS51910">
    <property type="entry name" value="GH18_2"/>
    <property type="match status" value="1"/>
</dbReference>
<keyword evidence="5" id="KW-0963">Cytoplasm</keyword>
<keyword evidence="13" id="KW-0119">Carbohydrate metabolism</keyword>
<evidence type="ECO:0000256" key="10">
    <source>
        <dbReference type="ARBA" id="ARBA00023024"/>
    </source>
</evidence>
<evidence type="ECO:0000256" key="1">
    <source>
        <dbReference type="ARBA" id="ARBA00000822"/>
    </source>
</evidence>
<accession>A0A6P8F9N5</accession>
<feature type="compositionally biased region" description="Gly residues" evidence="16">
    <location>
        <begin position="412"/>
        <end position="423"/>
    </location>
</feature>
<evidence type="ECO:0000259" key="18">
    <source>
        <dbReference type="PROSITE" id="PS51910"/>
    </source>
</evidence>
<dbReference type="InterPro" id="IPR001579">
    <property type="entry name" value="Glyco_hydro_18_chit_AS"/>
</dbReference>
<dbReference type="GO" id="GO:0008061">
    <property type="term" value="F:chitin binding"/>
    <property type="evidence" value="ECO:0007669"/>
    <property type="project" value="UniProtKB-KW"/>
</dbReference>
<dbReference type="GeneID" id="105906790"/>
<evidence type="ECO:0000256" key="9">
    <source>
        <dbReference type="ARBA" id="ARBA00022859"/>
    </source>
</evidence>
<dbReference type="PROSITE" id="PS01095">
    <property type="entry name" value="GH18_1"/>
    <property type="match status" value="1"/>
</dbReference>
<dbReference type="Gene3D" id="3.20.20.80">
    <property type="entry name" value="Glycosidases"/>
    <property type="match status" value="1"/>
</dbReference>
<comment type="catalytic activity">
    <reaction evidence="1">
        <text>Random endo-hydrolysis of N-acetyl-beta-D-glucosaminide (1-&gt;4)-beta-linkages in chitin and chitodextrins.</text>
        <dbReference type="EC" id="3.2.1.14"/>
    </reaction>
</comment>
<dbReference type="GO" id="GO:0005576">
    <property type="term" value="C:extracellular region"/>
    <property type="evidence" value="ECO:0007669"/>
    <property type="project" value="InterPro"/>
</dbReference>
<dbReference type="GO" id="GO:0005737">
    <property type="term" value="C:cytoplasm"/>
    <property type="evidence" value="ECO:0007669"/>
    <property type="project" value="UniProtKB-SubCell"/>
</dbReference>
<evidence type="ECO:0000256" key="14">
    <source>
        <dbReference type="ARBA" id="ARBA00062006"/>
    </source>
</evidence>
<evidence type="ECO:0000313" key="20">
    <source>
        <dbReference type="RefSeq" id="XP_031421994.1"/>
    </source>
</evidence>